<sequence length="74" mass="8346">MSERHFPKPARELLDRRHVLAPDAEDAFRGFSKAVDTQGIGEASRRFRDRTGIGRLTGRAPPHRHDFKGGRALP</sequence>
<evidence type="ECO:0000313" key="3">
    <source>
        <dbReference type="Proteomes" id="UP000248012"/>
    </source>
</evidence>
<keyword evidence="3" id="KW-1185">Reference proteome</keyword>
<name>A0A2V4MP36_9RHOB</name>
<dbReference type="EMBL" id="QFVT01000006">
    <property type="protein sequence ID" value="PYC47309.1"/>
    <property type="molecule type" value="Genomic_DNA"/>
</dbReference>
<protein>
    <submittedName>
        <fullName evidence="2">Uncharacterized protein</fullName>
    </submittedName>
</protein>
<dbReference type="AlphaFoldDB" id="A0A2V4MP36"/>
<reference evidence="2 3" key="1">
    <citation type="submission" date="2018-05" db="EMBL/GenBank/DDBJ databases">
        <title>Oceanovita maritima gen. nov., sp. nov., a marine bacterium in the family Rhodobacteraceae isolated from surface seawater of Lundu port Xiamen, China.</title>
        <authorList>
            <person name="Hetharua B.H."/>
            <person name="Min D."/>
            <person name="Liao H."/>
            <person name="Tian Y."/>
        </authorList>
    </citation>
    <scope>NUCLEOTIDE SEQUENCE [LARGE SCALE GENOMIC DNA]</scope>
    <source>
        <strain evidence="2 3">FSX-11</strain>
    </source>
</reference>
<accession>A0A2V4MP36</accession>
<feature type="compositionally biased region" description="Basic and acidic residues" evidence="1">
    <location>
        <begin position="63"/>
        <end position="74"/>
    </location>
</feature>
<comment type="caution">
    <text evidence="2">The sequence shown here is derived from an EMBL/GenBank/DDBJ whole genome shotgun (WGS) entry which is preliminary data.</text>
</comment>
<evidence type="ECO:0000256" key="1">
    <source>
        <dbReference type="SAM" id="MobiDB-lite"/>
    </source>
</evidence>
<evidence type="ECO:0000313" key="2">
    <source>
        <dbReference type="EMBL" id="PYC47309.1"/>
    </source>
</evidence>
<feature type="region of interest" description="Disordered" evidence="1">
    <location>
        <begin position="53"/>
        <end position="74"/>
    </location>
</feature>
<dbReference type="Proteomes" id="UP000248012">
    <property type="component" value="Unassembled WGS sequence"/>
</dbReference>
<gene>
    <name evidence="2" type="ORF">DI396_10045</name>
</gene>
<organism evidence="2 3">
    <name type="scientific">Litorivita pollutaquae</name>
    <dbReference type="NCBI Taxonomy" id="2200892"/>
    <lineage>
        <taxon>Bacteria</taxon>
        <taxon>Pseudomonadati</taxon>
        <taxon>Pseudomonadota</taxon>
        <taxon>Alphaproteobacteria</taxon>
        <taxon>Rhodobacterales</taxon>
        <taxon>Paracoccaceae</taxon>
        <taxon>Litorivita</taxon>
    </lineage>
</organism>
<proteinExistence type="predicted"/>